<keyword evidence="3" id="KW-1185">Reference proteome</keyword>
<dbReference type="EMBL" id="JBHTKJ010000035">
    <property type="protein sequence ID" value="MFD1039415.1"/>
    <property type="molecule type" value="Genomic_DNA"/>
</dbReference>
<feature type="transmembrane region" description="Helical" evidence="1">
    <location>
        <begin position="23"/>
        <end position="42"/>
    </location>
</feature>
<gene>
    <name evidence="2" type="ORF">ACFQ3N_13575</name>
</gene>
<sequence>MVDSFVFGSRTRCFSLHMPVDNVFLAVLYAIVAVWFHIFLMGQIGTPSGEI</sequence>
<keyword evidence="1" id="KW-1133">Transmembrane helix</keyword>
<evidence type="ECO:0000313" key="2">
    <source>
        <dbReference type="EMBL" id="MFD1039415.1"/>
    </source>
</evidence>
<evidence type="ECO:0000256" key="1">
    <source>
        <dbReference type="SAM" id="Phobius"/>
    </source>
</evidence>
<comment type="caution">
    <text evidence="2">The sequence shown here is derived from an EMBL/GenBank/DDBJ whole genome shotgun (WGS) entry which is preliminary data.</text>
</comment>
<keyword evidence="1" id="KW-0812">Transmembrane</keyword>
<proteinExistence type="predicted"/>
<name>A0ABW3LRC9_9BACI</name>
<accession>A0ABW3LRC9</accession>
<dbReference type="Proteomes" id="UP001597040">
    <property type="component" value="Unassembled WGS sequence"/>
</dbReference>
<evidence type="ECO:0000313" key="3">
    <source>
        <dbReference type="Proteomes" id="UP001597040"/>
    </source>
</evidence>
<protein>
    <submittedName>
        <fullName evidence="2">Uncharacterized protein</fullName>
    </submittedName>
</protein>
<reference evidence="3" key="1">
    <citation type="journal article" date="2019" name="Int. J. Syst. Evol. Microbiol.">
        <title>The Global Catalogue of Microorganisms (GCM) 10K type strain sequencing project: providing services to taxonomists for standard genome sequencing and annotation.</title>
        <authorList>
            <consortium name="The Broad Institute Genomics Platform"/>
            <consortium name="The Broad Institute Genome Sequencing Center for Infectious Disease"/>
            <person name="Wu L."/>
            <person name="Ma J."/>
        </authorList>
    </citation>
    <scope>NUCLEOTIDE SEQUENCE [LARGE SCALE GENOMIC DNA]</scope>
    <source>
        <strain evidence="3">CCUG 56754</strain>
    </source>
</reference>
<keyword evidence="1" id="KW-0472">Membrane</keyword>
<organism evidence="2 3">
    <name type="scientific">Virgibacillus byunsanensis</name>
    <dbReference type="NCBI Taxonomy" id="570945"/>
    <lineage>
        <taxon>Bacteria</taxon>
        <taxon>Bacillati</taxon>
        <taxon>Bacillota</taxon>
        <taxon>Bacilli</taxon>
        <taxon>Bacillales</taxon>
        <taxon>Bacillaceae</taxon>
        <taxon>Virgibacillus</taxon>
    </lineage>
</organism>